<evidence type="ECO:0000313" key="3">
    <source>
        <dbReference type="EMBL" id="MBB6563176.1"/>
    </source>
</evidence>
<name>A0A7X0UC98_9BURK</name>
<evidence type="ECO:0000256" key="1">
    <source>
        <dbReference type="SAM" id="SignalP"/>
    </source>
</evidence>
<dbReference type="AlphaFoldDB" id="A0A7X0UC98"/>
<dbReference type="PROSITE" id="PS51257">
    <property type="entry name" value="PROKAR_LIPOPROTEIN"/>
    <property type="match status" value="1"/>
</dbReference>
<gene>
    <name evidence="3" type="ORF">HNP48_005895</name>
</gene>
<keyword evidence="4" id="KW-1185">Reference proteome</keyword>
<sequence>MKKLFALWAAALLVVGCSSQGPGASAPSVEQANTKLVLEFYEVVLNGKNADAAARYVAADYIQHNPRVPTGLAPLQGFVRELQRSAPQARSTVKRVVAQGDLVVLHSHAQRGGPEDRGMALVDIFRVHQGKIVEHWDVMQPVPETAANPNGMF</sequence>
<dbReference type="PANTHER" id="PTHR38436">
    <property type="entry name" value="POLYKETIDE CYCLASE SNOAL-LIKE DOMAIN"/>
    <property type="match status" value="1"/>
</dbReference>
<dbReference type="Pfam" id="PF12680">
    <property type="entry name" value="SnoaL_2"/>
    <property type="match status" value="1"/>
</dbReference>
<feature type="signal peptide" evidence="1">
    <location>
        <begin position="1"/>
        <end position="24"/>
    </location>
</feature>
<dbReference type="Proteomes" id="UP000575083">
    <property type="component" value="Unassembled WGS sequence"/>
</dbReference>
<organism evidence="3 4">
    <name type="scientific">Acidovorax soli</name>
    <dbReference type="NCBI Taxonomy" id="592050"/>
    <lineage>
        <taxon>Bacteria</taxon>
        <taxon>Pseudomonadati</taxon>
        <taxon>Pseudomonadota</taxon>
        <taxon>Betaproteobacteria</taxon>
        <taxon>Burkholderiales</taxon>
        <taxon>Comamonadaceae</taxon>
        <taxon>Acidovorax</taxon>
    </lineage>
</organism>
<keyword evidence="1" id="KW-0732">Signal</keyword>
<dbReference type="SUPFAM" id="SSF54427">
    <property type="entry name" value="NTF2-like"/>
    <property type="match status" value="1"/>
</dbReference>
<dbReference type="GO" id="GO:0030638">
    <property type="term" value="P:polyketide metabolic process"/>
    <property type="evidence" value="ECO:0007669"/>
    <property type="project" value="InterPro"/>
</dbReference>
<protein>
    <submittedName>
        <fullName evidence="3">Putative SnoaL-like aldol condensation-catalyzing enzyme</fullName>
    </submittedName>
</protein>
<dbReference type="RefSeq" id="WP_184863928.1">
    <property type="nucleotide sequence ID" value="NZ_JACHLK010000017.1"/>
</dbReference>
<dbReference type="Gene3D" id="3.10.450.50">
    <property type="match status" value="1"/>
</dbReference>
<evidence type="ECO:0000313" key="4">
    <source>
        <dbReference type="Proteomes" id="UP000575083"/>
    </source>
</evidence>
<feature type="chain" id="PRO_5030947678" evidence="1">
    <location>
        <begin position="25"/>
        <end position="153"/>
    </location>
</feature>
<evidence type="ECO:0000259" key="2">
    <source>
        <dbReference type="Pfam" id="PF12680"/>
    </source>
</evidence>
<accession>A0A7X0UC98</accession>
<comment type="caution">
    <text evidence="3">The sequence shown here is derived from an EMBL/GenBank/DDBJ whole genome shotgun (WGS) entry which is preliminary data.</text>
</comment>
<dbReference type="InterPro" id="IPR009959">
    <property type="entry name" value="Cyclase_SnoaL-like"/>
</dbReference>
<reference evidence="3 4" key="1">
    <citation type="submission" date="2020-08" db="EMBL/GenBank/DDBJ databases">
        <title>Functional genomics of gut bacteria from endangered species of beetles.</title>
        <authorList>
            <person name="Carlos-Shanley C."/>
        </authorList>
    </citation>
    <scope>NUCLEOTIDE SEQUENCE [LARGE SCALE GENOMIC DNA]</scope>
    <source>
        <strain evidence="3 4">S00198</strain>
    </source>
</reference>
<dbReference type="InterPro" id="IPR037401">
    <property type="entry name" value="SnoaL-like"/>
</dbReference>
<feature type="domain" description="SnoaL-like" evidence="2">
    <location>
        <begin position="37"/>
        <end position="135"/>
    </location>
</feature>
<dbReference type="PANTHER" id="PTHR38436:SF1">
    <property type="entry name" value="ESTER CYCLASE"/>
    <property type="match status" value="1"/>
</dbReference>
<dbReference type="EMBL" id="JACHLK010000017">
    <property type="protein sequence ID" value="MBB6563176.1"/>
    <property type="molecule type" value="Genomic_DNA"/>
</dbReference>
<proteinExistence type="predicted"/>
<dbReference type="InterPro" id="IPR032710">
    <property type="entry name" value="NTF2-like_dom_sf"/>
</dbReference>